<proteinExistence type="predicted"/>
<sequence>MLRELTAADQQLILDFAYQREIENMFVIGSFEFSDNPFEFNTYLGYFENGTMLGLGVYFGRWSDITLNAESTTVINAFVDEFVKQNRPLKYVVAFRRHALPTIERLKHHGIVPAKITEQTLYQLPPEKFHDCSTGAEVQGTADDIDAIIRLGNIMEGREADQEVPAHERARISPHYEWLLKQEGEVIAKANIHGISKHYAQIGGVMTHPEHQNKGYAKQTVSAICKYWFAREKQLTLFVNNDNLPAIRAYTRLGFEPIDEYIHAEYA</sequence>
<gene>
    <name evidence="2" type="primary">mshD_2</name>
    <name evidence="2" type="ORF">Enr10x_47150</name>
</gene>
<name>A0A517QCL3_9PLAN</name>
<evidence type="ECO:0000259" key="1">
    <source>
        <dbReference type="PROSITE" id="PS51186"/>
    </source>
</evidence>
<organism evidence="2 3">
    <name type="scientific">Gimesia panareensis</name>
    <dbReference type="NCBI Taxonomy" id="2527978"/>
    <lineage>
        <taxon>Bacteria</taxon>
        <taxon>Pseudomonadati</taxon>
        <taxon>Planctomycetota</taxon>
        <taxon>Planctomycetia</taxon>
        <taxon>Planctomycetales</taxon>
        <taxon>Planctomycetaceae</taxon>
        <taxon>Gimesia</taxon>
    </lineage>
</organism>
<dbReference type="EC" id="2.3.1.189" evidence="2"/>
<dbReference type="SUPFAM" id="SSF55729">
    <property type="entry name" value="Acyl-CoA N-acyltransferases (Nat)"/>
    <property type="match status" value="1"/>
</dbReference>
<dbReference type="CDD" id="cd04301">
    <property type="entry name" value="NAT_SF"/>
    <property type="match status" value="1"/>
</dbReference>
<dbReference type="InterPro" id="IPR016181">
    <property type="entry name" value="Acyl_CoA_acyltransferase"/>
</dbReference>
<evidence type="ECO:0000313" key="2">
    <source>
        <dbReference type="EMBL" id="QDT29363.1"/>
    </source>
</evidence>
<keyword evidence="3" id="KW-1185">Reference proteome</keyword>
<evidence type="ECO:0000313" key="3">
    <source>
        <dbReference type="Proteomes" id="UP000315647"/>
    </source>
</evidence>
<accession>A0A517QCL3</accession>
<dbReference type="EMBL" id="CP037421">
    <property type="protein sequence ID" value="QDT29363.1"/>
    <property type="molecule type" value="Genomic_DNA"/>
</dbReference>
<dbReference type="InterPro" id="IPR000182">
    <property type="entry name" value="GNAT_dom"/>
</dbReference>
<dbReference type="Proteomes" id="UP000315647">
    <property type="component" value="Chromosome"/>
</dbReference>
<dbReference type="GO" id="GO:0035447">
    <property type="term" value="F:mycothiol synthase activity"/>
    <property type="evidence" value="ECO:0007669"/>
    <property type="project" value="UniProtKB-EC"/>
</dbReference>
<keyword evidence="2" id="KW-0012">Acyltransferase</keyword>
<dbReference type="AlphaFoldDB" id="A0A517QCL3"/>
<protein>
    <submittedName>
        <fullName evidence="2">Mycothiol acetyltransferase</fullName>
        <ecNumber evidence="2">2.3.1.189</ecNumber>
    </submittedName>
</protein>
<reference evidence="2 3" key="1">
    <citation type="submission" date="2019-03" db="EMBL/GenBank/DDBJ databases">
        <title>Deep-cultivation of Planctomycetes and their phenomic and genomic characterization uncovers novel biology.</title>
        <authorList>
            <person name="Wiegand S."/>
            <person name="Jogler M."/>
            <person name="Boedeker C."/>
            <person name="Pinto D."/>
            <person name="Vollmers J."/>
            <person name="Rivas-Marin E."/>
            <person name="Kohn T."/>
            <person name="Peeters S.H."/>
            <person name="Heuer A."/>
            <person name="Rast P."/>
            <person name="Oberbeckmann S."/>
            <person name="Bunk B."/>
            <person name="Jeske O."/>
            <person name="Meyerdierks A."/>
            <person name="Storesund J.E."/>
            <person name="Kallscheuer N."/>
            <person name="Luecker S."/>
            <person name="Lage O.M."/>
            <person name="Pohl T."/>
            <person name="Merkel B.J."/>
            <person name="Hornburger P."/>
            <person name="Mueller R.-W."/>
            <person name="Bruemmer F."/>
            <person name="Labrenz M."/>
            <person name="Spormann A.M."/>
            <person name="Op den Camp H."/>
            <person name="Overmann J."/>
            <person name="Amann R."/>
            <person name="Jetten M.S.M."/>
            <person name="Mascher T."/>
            <person name="Medema M.H."/>
            <person name="Devos D.P."/>
            <person name="Kaster A.-K."/>
            <person name="Ovreas L."/>
            <person name="Rohde M."/>
            <person name="Galperin M.Y."/>
            <person name="Jogler C."/>
        </authorList>
    </citation>
    <scope>NUCLEOTIDE SEQUENCE [LARGE SCALE GENOMIC DNA]</scope>
    <source>
        <strain evidence="2 3">Enr10</strain>
    </source>
</reference>
<keyword evidence="2" id="KW-0808">Transferase</keyword>
<feature type="domain" description="N-acetyltransferase" evidence="1">
    <location>
        <begin position="135"/>
        <end position="267"/>
    </location>
</feature>
<dbReference type="Gene3D" id="3.40.630.30">
    <property type="match status" value="1"/>
</dbReference>
<dbReference type="RefSeq" id="WP_145451492.1">
    <property type="nucleotide sequence ID" value="NZ_CP037421.1"/>
</dbReference>
<dbReference type="Pfam" id="PF00583">
    <property type="entry name" value="Acetyltransf_1"/>
    <property type="match status" value="1"/>
</dbReference>
<dbReference type="PROSITE" id="PS51186">
    <property type="entry name" value="GNAT"/>
    <property type="match status" value="1"/>
</dbReference>